<dbReference type="AlphaFoldDB" id="A0A9Q0IQN8"/>
<evidence type="ECO:0000313" key="2">
    <source>
        <dbReference type="EMBL" id="KAJ3607359.1"/>
    </source>
</evidence>
<dbReference type="GO" id="GO:0009986">
    <property type="term" value="C:cell surface"/>
    <property type="evidence" value="ECO:0007669"/>
    <property type="project" value="TreeGrafter"/>
</dbReference>
<dbReference type="GO" id="GO:0005035">
    <property type="term" value="F:death receptor activity"/>
    <property type="evidence" value="ECO:0007669"/>
    <property type="project" value="TreeGrafter"/>
</dbReference>
<dbReference type="GO" id="GO:0007266">
    <property type="term" value="P:Rho protein signal transduction"/>
    <property type="evidence" value="ECO:0007669"/>
    <property type="project" value="TreeGrafter"/>
</dbReference>
<dbReference type="Pfam" id="PF00531">
    <property type="entry name" value="Death"/>
    <property type="match status" value="1"/>
</dbReference>
<sequence length="131" mass="14163">MHSDSGISVDSTSLHEGHSQSQTVVMVDEDPCLLVPLQTREDLEVLEALVLDGDTGLAEGEWVRLAGLLGYSQDQIEGLRQRPQPLRALLSDWAGRQGAGREPLCAALSQMKRGHLVDQLVHSKPSATSVV</sequence>
<dbReference type="PROSITE" id="PS50017">
    <property type="entry name" value="DEATH_DOMAIN"/>
    <property type="match status" value="1"/>
</dbReference>
<dbReference type="OrthoDB" id="10048028at2759"/>
<dbReference type="PANTHER" id="PTHR46605">
    <property type="entry name" value="TUMOR NECROSIS FACTOR RECEPTOR"/>
    <property type="match status" value="1"/>
</dbReference>
<dbReference type="GO" id="GO:0015026">
    <property type="term" value="F:coreceptor activity"/>
    <property type="evidence" value="ECO:0007669"/>
    <property type="project" value="TreeGrafter"/>
</dbReference>
<dbReference type="InterPro" id="IPR000488">
    <property type="entry name" value="Death_dom"/>
</dbReference>
<dbReference type="Gene3D" id="1.10.533.10">
    <property type="entry name" value="Death Domain, Fas"/>
    <property type="match status" value="1"/>
</dbReference>
<dbReference type="PANTHER" id="PTHR46605:SF3">
    <property type="entry name" value="TUMOR NECROSIS FACTOR RECEPTOR SUPERFAMILY MEMBER 16"/>
    <property type="match status" value="1"/>
</dbReference>
<evidence type="ECO:0000313" key="3">
    <source>
        <dbReference type="Proteomes" id="UP001148018"/>
    </source>
</evidence>
<dbReference type="Proteomes" id="UP001148018">
    <property type="component" value="Unassembled WGS sequence"/>
</dbReference>
<dbReference type="SMART" id="SM00005">
    <property type="entry name" value="DEATH"/>
    <property type="match status" value="1"/>
</dbReference>
<dbReference type="EMBL" id="JANIIK010000040">
    <property type="protein sequence ID" value="KAJ3607359.1"/>
    <property type="molecule type" value="Genomic_DNA"/>
</dbReference>
<feature type="domain" description="Death" evidence="1">
    <location>
        <begin position="61"/>
        <end position="124"/>
    </location>
</feature>
<dbReference type="InterPro" id="IPR052302">
    <property type="entry name" value="Neurotrophin_rcpt-DD"/>
</dbReference>
<dbReference type="GO" id="GO:0048406">
    <property type="term" value="F:nerve growth factor binding"/>
    <property type="evidence" value="ECO:0007669"/>
    <property type="project" value="TreeGrafter"/>
</dbReference>
<organism evidence="2 3">
    <name type="scientific">Muraenolepis orangiensis</name>
    <name type="common">Patagonian moray cod</name>
    <dbReference type="NCBI Taxonomy" id="630683"/>
    <lineage>
        <taxon>Eukaryota</taxon>
        <taxon>Metazoa</taxon>
        <taxon>Chordata</taxon>
        <taxon>Craniata</taxon>
        <taxon>Vertebrata</taxon>
        <taxon>Euteleostomi</taxon>
        <taxon>Actinopterygii</taxon>
        <taxon>Neopterygii</taxon>
        <taxon>Teleostei</taxon>
        <taxon>Neoteleostei</taxon>
        <taxon>Acanthomorphata</taxon>
        <taxon>Zeiogadaria</taxon>
        <taxon>Gadariae</taxon>
        <taxon>Gadiformes</taxon>
        <taxon>Muraenolepidoidei</taxon>
        <taxon>Muraenolepididae</taxon>
        <taxon>Muraenolepis</taxon>
    </lineage>
</organism>
<dbReference type="InterPro" id="IPR011029">
    <property type="entry name" value="DEATH-like_dom_sf"/>
</dbReference>
<keyword evidence="3" id="KW-1185">Reference proteome</keyword>
<dbReference type="SUPFAM" id="SSF47986">
    <property type="entry name" value="DEATH domain"/>
    <property type="match status" value="1"/>
</dbReference>
<protein>
    <recommendedName>
        <fullName evidence="1">Death domain-containing protein</fullName>
    </recommendedName>
</protein>
<dbReference type="GO" id="GO:0005886">
    <property type="term" value="C:plasma membrane"/>
    <property type="evidence" value="ECO:0007669"/>
    <property type="project" value="TreeGrafter"/>
</dbReference>
<comment type="caution">
    <text evidence="2">The sequence shown here is derived from an EMBL/GenBank/DDBJ whole genome shotgun (WGS) entry which is preliminary data.</text>
</comment>
<evidence type="ECO:0000259" key="1">
    <source>
        <dbReference type="PROSITE" id="PS50017"/>
    </source>
</evidence>
<gene>
    <name evidence="2" type="ORF">NHX12_024410</name>
</gene>
<name>A0A9Q0IQN8_9TELE</name>
<proteinExistence type="predicted"/>
<reference evidence="2" key="1">
    <citation type="submission" date="2022-07" db="EMBL/GenBank/DDBJ databases">
        <title>Chromosome-level genome of Muraenolepis orangiensis.</title>
        <authorList>
            <person name="Kim J."/>
        </authorList>
    </citation>
    <scope>NUCLEOTIDE SEQUENCE</scope>
    <source>
        <strain evidence="2">KU_S4_2022</strain>
        <tissue evidence="2">Muscle</tissue>
    </source>
</reference>
<accession>A0A9Q0IQN8</accession>